<accession>A0AAJ1R991</accession>
<dbReference type="Proteomes" id="UP001225933">
    <property type="component" value="Unassembled WGS sequence"/>
</dbReference>
<evidence type="ECO:0000313" key="2">
    <source>
        <dbReference type="Proteomes" id="UP001225933"/>
    </source>
</evidence>
<protein>
    <submittedName>
        <fullName evidence="1">Uncharacterized protein</fullName>
    </submittedName>
</protein>
<comment type="caution">
    <text evidence="1">The sequence shown here is derived from an EMBL/GenBank/DDBJ whole genome shotgun (WGS) entry which is preliminary data.</text>
</comment>
<dbReference type="EMBL" id="JAUHGV010000332">
    <property type="protein sequence ID" value="MDN4015340.1"/>
    <property type="molecule type" value="Genomic_DNA"/>
</dbReference>
<organism evidence="1 2">
    <name type="scientific">Chryseobacterium gambrini</name>
    <dbReference type="NCBI Taxonomy" id="373672"/>
    <lineage>
        <taxon>Bacteria</taxon>
        <taxon>Pseudomonadati</taxon>
        <taxon>Bacteroidota</taxon>
        <taxon>Flavobacteriia</taxon>
        <taxon>Flavobacteriales</taxon>
        <taxon>Weeksellaceae</taxon>
        <taxon>Chryseobacterium group</taxon>
        <taxon>Chryseobacterium</taxon>
    </lineage>
</organism>
<gene>
    <name evidence="1" type="ORF">QX233_23090</name>
</gene>
<reference evidence="1" key="1">
    <citation type="submission" date="2023-06" db="EMBL/GenBank/DDBJ databases">
        <title>Two Chryseobacterium gambrini strains from China.</title>
        <authorList>
            <person name="Zeng J."/>
            <person name="Wu Y."/>
        </authorList>
    </citation>
    <scope>NUCLEOTIDE SEQUENCE</scope>
    <source>
        <strain evidence="1">SQ219</strain>
    </source>
</reference>
<evidence type="ECO:0000313" key="1">
    <source>
        <dbReference type="EMBL" id="MDN4015340.1"/>
    </source>
</evidence>
<name>A0AAJ1R991_9FLAO</name>
<feature type="non-terminal residue" evidence="1">
    <location>
        <position position="1"/>
    </location>
</feature>
<dbReference type="RefSeq" id="WP_290343862.1">
    <property type="nucleotide sequence ID" value="NZ_JAUHGV010000332.1"/>
</dbReference>
<dbReference type="AlphaFoldDB" id="A0AAJ1R991"/>
<proteinExistence type="predicted"/>
<sequence length="78" mass="8121">VHGGVAVCAHWDAGTWLVDISDPAEPSVLGTVETPRVDDLSEGRSPGITPPGNHHYATLDETGTLLAIGKETFAVTVD</sequence>
<feature type="non-terminal residue" evidence="1">
    <location>
        <position position="78"/>
    </location>
</feature>